<organism evidence="3 4">
    <name type="scientific">Opisthorchis felineus</name>
    <dbReference type="NCBI Taxonomy" id="147828"/>
    <lineage>
        <taxon>Eukaryota</taxon>
        <taxon>Metazoa</taxon>
        <taxon>Spiralia</taxon>
        <taxon>Lophotrochozoa</taxon>
        <taxon>Platyhelminthes</taxon>
        <taxon>Trematoda</taxon>
        <taxon>Digenea</taxon>
        <taxon>Opisthorchiida</taxon>
        <taxon>Opisthorchiata</taxon>
        <taxon>Opisthorchiidae</taxon>
        <taxon>Opisthorchis</taxon>
    </lineage>
</organism>
<protein>
    <submittedName>
        <fullName evidence="3">Uncharacterized protein</fullName>
    </submittedName>
</protein>
<sequence>MTILDVPEVTLRLRHLNGIKGRGFAVNKELTDLSGVMFAISLLGPENFGYFYMSRVCENVNYPEWDTPDLSDCQRWILASKGAVFTFFAVQGHTNTMLFEMTVHFSGLVGIDAEVHAAHSTLTPVNEVYFQFSGVLYSPPNYLQQTTCSMQCVRPRHIFRVSPKLSYDFEELQRFIVNAEVMHHQTSRMKTMMQSMNMLQTSLSGILNLSAKREAGLVELDLMKCRLRAAKADVEELRSRLGQLSDQRSLVEDMLEHIACGRAVISERISTVSRATSRTGSYMMKLDRAISFRISQLIHQLVEIFGTELGALDPKNTVSPDTMTEDVTRPIIFVPLSPSHLNLDYPNSAIVRQHTTETVIADHSLSTNQTVNVVANGSGTKSVNSVESDFVLAASKLGMIAQLLRFVAAVLSHPLRHPLDLTEGTSRAKVTDYLAQELVEGEPNFPLYLSRSSLLPAYKHAVSLLNRDLADLRAFVGLSTSVEETTTWNLRTFLQHCLSEKYPRAHHVVT</sequence>
<dbReference type="GO" id="GO:0000323">
    <property type="term" value="C:lytic vacuole"/>
    <property type="evidence" value="ECO:0007669"/>
    <property type="project" value="TreeGrafter"/>
</dbReference>
<dbReference type="AlphaFoldDB" id="A0A4S2MNB2"/>
<evidence type="ECO:0000313" key="4">
    <source>
        <dbReference type="Proteomes" id="UP000308267"/>
    </source>
</evidence>
<keyword evidence="4" id="KW-1185">Reference proteome</keyword>
<dbReference type="GO" id="GO:0000149">
    <property type="term" value="F:SNARE binding"/>
    <property type="evidence" value="ECO:0007669"/>
    <property type="project" value="TreeGrafter"/>
</dbReference>
<dbReference type="PANTHER" id="PTHR15157:SF5">
    <property type="entry name" value="UV RADIATION RESISTANCE-ASSOCIATED GENE PROTEIN"/>
    <property type="match status" value="1"/>
</dbReference>
<evidence type="ECO:0000256" key="1">
    <source>
        <dbReference type="ARBA" id="ARBA00023054"/>
    </source>
</evidence>
<name>A0A4S2MNB2_OPIFE</name>
<evidence type="ECO:0000256" key="2">
    <source>
        <dbReference type="SAM" id="Coils"/>
    </source>
</evidence>
<dbReference type="PANTHER" id="PTHR15157">
    <property type="entry name" value="UV RADIATION RESISTANCE-ASSOCIATED GENE PROTEIN"/>
    <property type="match status" value="1"/>
</dbReference>
<feature type="coiled-coil region" evidence="2">
    <location>
        <begin position="220"/>
        <end position="247"/>
    </location>
</feature>
<keyword evidence="1 2" id="KW-0175">Coiled coil</keyword>
<evidence type="ECO:0000313" key="3">
    <source>
        <dbReference type="EMBL" id="TGZ76058.1"/>
    </source>
</evidence>
<dbReference type="EMBL" id="SJOL01000003">
    <property type="protein sequence ID" value="TGZ76058.1"/>
    <property type="molecule type" value="Genomic_DNA"/>
</dbReference>
<comment type="caution">
    <text evidence="3">The sequence shown here is derived from an EMBL/GenBank/DDBJ whole genome shotgun (WGS) entry which is preliminary data.</text>
</comment>
<dbReference type="GO" id="GO:0035493">
    <property type="term" value="P:SNARE complex assembly"/>
    <property type="evidence" value="ECO:0007669"/>
    <property type="project" value="TreeGrafter"/>
</dbReference>
<dbReference type="Proteomes" id="UP000308267">
    <property type="component" value="Unassembled WGS sequence"/>
</dbReference>
<dbReference type="OrthoDB" id="72772at2759"/>
<dbReference type="GO" id="GO:0005768">
    <property type="term" value="C:endosome"/>
    <property type="evidence" value="ECO:0007669"/>
    <property type="project" value="TreeGrafter"/>
</dbReference>
<reference evidence="3 4" key="1">
    <citation type="journal article" date="2019" name="BMC Genomics">
        <title>New insights from Opisthorchis felineus genome: update on genomics of the epidemiologically important liver flukes.</title>
        <authorList>
            <person name="Ershov N.I."/>
            <person name="Mordvinov V.A."/>
            <person name="Prokhortchouk E.B."/>
            <person name="Pakharukova M.Y."/>
            <person name="Gunbin K.V."/>
            <person name="Ustyantsev K."/>
            <person name="Genaev M.A."/>
            <person name="Blinov A.G."/>
            <person name="Mazur A."/>
            <person name="Boulygina E."/>
            <person name="Tsygankova S."/>
            <person name="Khrameeva E."/>
            <person name="Chekanov N."/>
            <person name="Fan G."/>
            <person name="Xiao A."/>
            <person name="Zhang H."/>
            <person name="Xu X."/>
            <person name="Yang H."/>
            <person name="Solovyev V."/>
            <person name="Lee S.M."/>
            <person name="Liu X."/>
            <person name="Afonnikov D.A."/>
            <person name="Skryabin K.G."/>
        </authorList>
    </citation>
    <scope>NUCLEOTIDE SEQUENCE [LARGE SCALE GENOMIC DNA]</scope>
    <source>
        <strain evidence="3">AK-0245</strain>
        <tissue evidence="3">Whole organism</tissue>
    </source>
</reference>
<proteinExistence type="predicted"/>
<accession>A0A4S2MNB2</accession>
<gene>
    <name evidence="3" type="ORF">CRM22_000045</name>
</gene>